<accession>A0A2T3IQU8</accession>
<evidence type="ECO:0000313" key="2">
    <source>
        <dbReference type="Proteomes" id="UP000240254"/>
    </source>
</evidence>
<sequence length="63" mass="7732">MSYVFPINDLKQYFAQLIKTHSWSTVRIDRNRLRKLWVSYVFPAMFFRITFHDIPNIYLYKAA</sequence>
<comment type="caution">
    <text evidence="1">The sequence shown here is derived from an EMBL/GenBank/DDBJ whole genome shotgun (WGS) entry which is preliminary data.</text>
</comment>
<protein>
    <submittedName>
        <fullName evidence="1">Uncharacterized protein</fullName>
    </submittedName>
</protein>
<dbReference type="Proteomes" id="UP000240254">
    <property type="component" value="Unassembled WGS sequence"/>
</dbReference>
<reference evidence="1 2" key="1">
    <citation type="submission" date="2018-03" db="EMBL/GenBank/DDBJ databases">
        <title>Whole genome sequencing of Histamine producing bacteria.</title>
        <authorList>
            <person name="Butler K."/>
        </authorList>
    </citation>
    <scope>NUCLEOTIDE SEQUENCE [LARGE SCALE GENOMIC DNA]</scope>
    <source>
        <strain evidence="1 2">BS2</strain>
    </source>
</reference>
<dbReference type="AlphaFoldDB" id="A0A2T3IQU8"/>
<organism evidence="1 2">
    <name type="scientific">Photobacterium aquimaris</name>
    <dbReference type="NCBI Taxonomy" id="512643"/>
    <lineage>
        <taxon>Bacteria</taxon>
        <taxon>Pseudomonadati</taxon>
        <taxon>Pseudomonadota</taxon>
        <taxon>Gammaproteobacteria</taxon>
        <taxon>Vibrionales</taxon>
        <taxon>Vibrionaceae</taxon>
        <taxon>Photobacterium</taxon>
    </lineage>
</organism>
<evidence type="ECO:0000313" key="1">
    <source>
        <dbReference type="EMBL" id="PSU30716.1"/>
    </source>
</evidence>
<proteinExistence type="predicted"/>
<name>A0A2T3IQU8_9GAMM</name>
<dbReference type="EMBL" id="PYMK01000003">
    <property type="protein sequence ID" value="PSU30716.1"/>
    <property type="molecule type" value="Genomic_DNA"/>
</dbReference>
<gene>
    <name evidence="1" type="ORF">CTM88_03680</name>
</gene>